<evidence type="ECO:0000313" key="3">
    <source>
        <dbReference type="EMBL" id="AET59436.1"/>
    </source>
</evidence>
<feature type="coiled-coil region" evidence="1">
    <location>
        <begin position="22"/>
        <end position="49"/>
    </location>
</feature>
<evidence type="ECO:0000313" key="4">
    <source>
        <dbReference type="Proteomes" id="UP000005876"/>
    </source>
</evidence>
<keyword evidence="2" id="KW-0812">Transmembrane</keyword>
<evidence type="ECO:0000256" key="2">
    <source>
        <dbReference type="SAM" id="Phobius"/>
    </source>
</evidence>
<keyword evidence="2" id="KW-1133">Transmembrane helix</keyword>
<keyword evidence="2" id="KW-0472">Membrane</keyword>
<gene>
    <name evidence="3" type="ordered locus">HPL003_13425</name>
</gene>
<organism evidence="3 4">
    <name type="scientific">Paenibacillus terrae (strain HPL-003)</name>
    <dbReference type="NCBI Taxonomy" id="985665"/>
    <lineage>
        <taxon>Bacteria</taxon>
        <taxon>Bacillati</taxon>
        <taxon>Bacillota</taxon>
        <taxon>Bacilli</taxon>
        <taxon>Bacillales</taxon>
        <taxon>Paenibacillaceae</taxon>
        <taxon>Paenibacillus</taxon>
    </lineage>
</organism>
<dbReference type="HOGENOM" id="CLU_3028036_0_0_9"/>
<proteinExistence type="predicted"/>
<reference evidence="4" key="1">
    <citation type="submission" date="2011-11" db="EMBL/GenBank/DDBJ databases">
        <title>Complete sequence of Paenibacillus terrae HPL-003.</title>
        <authorList>
            <person name="Shin S.H."/>
            <person name="Kim S."/>
            <person name="Kim J.Y."/>
        </authorList>
    </citation>
    <scope>NUCLEOTIDE SEQUENCE [LARGE SCALE GENOMIC DNA]</scope>
    <source>
        <strain evidence="4">HPL-003</strain>
    </source>
</reference>
<feature type="transmembrane region" description="Helical" evidence="2">
    <location>
        <begin position="6"/>
        <end position="25"/>
    </location>
</feature>
<accession>G7VXJ4</accession>
<dbReference type="RefSeq" id="WP_014280163.1">
    <property type="nucleotide sequence ID" value="NC_016641.1"/>
</dbReference>
<sequence length="55" mass="6411">MENLDLWVNLISNVGFPIVIAILLLRNLMSSIQERLDELNKTMNELLETIKKQNK</sequence>
<reference key="2">
    <citation type="submission" date="2011-11" db="EMBL/GenBank/DDBJ databases">
        <authorList>
            <person name="Shin S.H."/>
            <person name="Kim S."/>
            <person name="Kim J.Y."/>
        </authorList>
    </citation>
    <scope>NUCLEOTIDE SEQUENCE</scope>
    <source>
        <strain>HPL-003</strain>
    </source>
</reference>
<protein>
    <recommendedName>
        <fullName evidence="5">YvrJ family protein</fullName>
    </recommendedName>
</protein>
<evidence type="ECO:0008006" key="5">
    <source>
        <dbReference type="Google" id="ProtNLM"/>
    </source>
</evidence>
<dbReference type="EMBL" id="CP003107">
    <property type="protein sequence ID" value="AET59436.1"/>
    <property type="molecule type" value="Genomic_DNA"/>
</dbReference>
<dbReference type="KEGG" id="pta:HPL003_13425"/>
<dbReference type="AlphaFoldDB" id="G7VXJ4"/>
<keyword evidence="1" id="KW-0175">Coiled coil</keyword>
<evidence type="ECO:0000256" key="1">
    <source>
        <dbReference type="SAM" id="Coils"/>
    </source>
</evidence>
<reference evidence="3 4" key="3">
    <citation type="journal article" date="2012" name="J. Bacteriol.">
        <title>Genome Sequence of Paenibacillus terrae HPL-003, a Xylanase-Producing Bacterium Isolated from Soil Found in Forest Residue.</title>
        <authorList>
            <person name="Shin S.H."/>
            <person name="Kim S."/>
            <person name="Kim J.Y."/>
            <person name="Song H.Y."/>
            <person name="Cho S.J."/>
            <person name="Kim D.R."/>
            <person name="Lee K.I."/>
            <person name="Lim H.K."/>
            <person name="Park N.J."/>
            <person name="Hwang I.T."/>
            <person name="Yang K.S."/>
        </authorList>
    </citation>
    <scope>NUCLEOTIDE SEQUENCE [LARGE SCALE GENOMIC DNA]</scope>
    <source>
        <strain evidence="3 4">HPL-003</strain>
    </source>
</reference>
<dbReference type="STRING" id="985665.HPL003_13425"/>
<name>G7VXJ4_PAETH</name>
<dbReference type="Proteomes" id="UP000005876">
    <property type="component" value="Chromosome"/>
</dbReference>